<dbReference type="InterPro" id="IPR004365">
    <property type="entry name" value="NA-bd_OB_tRNA"/>
</dbReference>
<keyword evidence="10 13" id="KW-0648">Protein biosynthesis</keyword>
<dbReference type="InterPro" id="IPR006195">
    <property type="entry name" value="aa-tRNA-synth_II"/>
</dbReference>
<evidence type="ECO:0000256" key="9">
    <source>
        <dbReference type="ARBA" id="ARBA00022842"/>
    </source>
</evidence>
<dbReference type="InterPro" id="IPR012340">
    <property type="entry name" value="NA-bd_OB-fold"/>
</dbReference>
<comment type="caution">
    <text evidence="16">The sequence shown here is derived from an EMBL/GenBank/DDBJ whole genome shotgun (WGS) entry which is preliminary data.</text>
</comment>
<feature type="binding site" evidence="13">
    <location>
        <position position="403"/>
    </location>
    <ligand>
        <name>Mg(2+)</name>
        <dbReference type="ChEBI" id="CHEBI:18420"/>
        <label>2</label>
    </ligand>
</feature>
<dbReference type="InterPro" id="IPR018149">
    <property type="entry name" value="Lys-tRNA-synth_II_C"/>
</dbReference>
<dbReference type="PROSITE" id="PS50862">
    <property type="entry name" value="AA_TRNA_LIGASE_II"/>
    <property type="match status" value="1"/>
</dbReference>
<keyword evidence="17" id="KW-1185">Reference proteome</keyword>
<dbReference type="NCBIfam" id="NF001756">
    <property type="entry name" value="PRK00484.1"/>
    <property type="match status" value="1"/>
</dbReference>
<name>A0A1Q8QLE5_9FIRM</name>
<dbReference type="GO" id="GO:0004824">
    <property type="term" value="F:lysine-tRNA ligase activity"/>
    <property type="evidence" value="ECO:0007669"/>
    <property type="project" value="UniProtKB-UniRule"/>
</dbReference>
<keyword evidence="4 13" id="KW-0963">Cytoplasm</keyword>
<dbReference type="SUPFAM" id="SSF50249">
    <property type="entry name" value="Nucleic acid-binding proteins"/>
    <property type="match status" value="1"/>
</dbReference>
<dbReference type="RefSeq" id="WP_075366554.1">
    <property type="nucleotide sequence ID" value="NZ_MLBF01000046.1"/>
</dbReference>
<keyword evidence="11 13" id="KW-0030">Aminoacyl-tRNA synthetase</keyword>
<dbReference type="InterPro" id="IPR002313">
    <property type="entry name" value="Lys-tRNA-ligase_II"/>
</dbReference>
<dbReference type="CDD" id="cd00775">
    <property type="entry name" value="LysRS_core"/>
    <property type="match status" value="1"/>
</dbReference>
<evidence type="ECO:0000256" key="11">
    <source>
        <dbReference type="ARBA" id="ARBA00023146"/>
    </source>
</evidence>
<feature type="binding site" evidence="13">
    <location>
        <position position="403"/>
    </location>
    <ligand>
        <name>Mg(2+)</name>
        <dbReference type="ChEBI" id="CHEBI:18420"/>
        <label>1</label>
    </ligand>
</feature>
<dbReference type="NCBIfam" id="TIGR00499">
    <property type="entry name" value="lysS_bact"/>
    <property type="match status" value="1"/>
</dbReference>
<dbReference type="Pfam" id="PF01336">
    <property type="entry name" value="tRNA_anti-codon"/>
    <property type="match status" value="1"/>
</dbReference>
<evidence type="ECO:0000256" key="7">
    <source>
        <dbReference type="ARBA" id="ARBA00022741"/>
    </source>
</evidence>
<dbReference type="InterPro" id="IPR044136">
    <property type="entry name" value="Lys-tRNA-ligase_II_N"/>
</dbReference>
<accession>A0A1Q8QLE5</accession>
<keyword evidence="7 13" id="KW-0547">Nucleotide-binding</keyword>
<comment type="subunit">
    <text evidence="3 13">Homodimer.</text>
</comment>
<keyword evidence="5 13" id="KW-0436">Ligase</keyword>
<dbReference type="AlphaFoldDB" id="A0A1Q8QLE5"/>
<dbReference type="InterPro" id="IPR045864">
    <property type="entry name" value="aa-tRNA-synth_II/BPL/LPL"/>
</dbReference>
<evidence type="ECO:0000256" key="4">
    <source>
        <dbReference type="ARBA" id="ARBA00022490"/>
    </source>
</evidence>
<dbReference type="EC" id="6.1.1.6" evidence="13"/>
<keyword evidence="6 13" id="KW-0479">Metal-binding</keyword>
<dbReference type="PIRSF" id="PIRSF039101">
    <property type="entry name" value="LysRS2"/>
    <property type="match status" value="1"/>
</dbReference>
<dbReference type="InterPro" id="IPR004364">
    <property type="entry name" value="Aa-tRNA-synt_II"/>
</dbReference>
<sequence length="498" mass="57608">MDNPNDLWRIRLEKLELLRQAGIEPYADRYVRTHKALDILERFEELEGQVVSVAGRIMSKRDQGKVIFTHIQDFSGRIQIYIRMDELGQTLFDLITKFDVGDIIGVEGKVFRTKRGEVSIHALNVKLLSKAMRPLPEKFHGLTNVETRYRQRYLDLVMNPDVRQVFVTRSKIIRYMREFLEEREFLEVETPTLHTIPGGAAARPFSTHHNTLDIDLYLRIALELPLKRLIVGGFEKVFEIGRTFRNEGISIKHNPEFTMMELYQAYANVEDIMELTEEMIAQIVQKIHGTMEITYQGQPLQFKTPWQRLPMLDGILEYSGVDFRHVLTDEQARQVAQEKGLHVAEDASRGKIINEFFEEFVEPNLIQPTFITGHPVEISPLAKRNAEHPEYTDRFEAFIFGRELANAFSELNDPIDQRQRFEAQAAERAKGDDEAHIMDEDFVQALEYGLPPTGGLGIGIDRLVMFLTDCASIRDVILFPTMRPRDESVQDEEVEELL</sequence>
<dbReference type="GO" id="GO:0005829">
    <property type="term" value="C:cytosol"/>
    <property type="evidence" value="ECO:0007669"/>
    <property type="project" value="TreeGrafter"/>
</dbReference>
<evidence type="ECO:0000256" key="2">
    <source>
        <dbReference type="ARBA" id="ARBA00008226"/>
    </source>
</evidence>
<dbReference type="GO" id="GO:0016740">
    <property type="term" value="F:transferase activity"/>
    <property type="evidence" value="ECO:0007669"/>
    <property type="project" value="UniProtKB-ARBA"/>
</dbReference>
<protein>
    <recommendedName>
        <fullName evidence="13">Lysine--tRNA ligase</fullName>
        <ecNumber evidence="13">6.1.1.6</ecNumber>
    </recommendedName>
    <alternativeName>
        <fullName evidence="13">Lysyl-tRNA synthetase</fullName>
        <shortName evidence="13">LysRS</shortName>
    </alternativeName>
</protein>
<comment type="cofactor">
    <cofactor evidence="13 14">
        <name>Mg(2+)</name>
        <dbReference type="ChEBI" id="CHEBI:18420"/>
    </cofactor>
    <text evidence="13 14">Binds 3 Mg(2+) ions per subunit.</text>
</comment>
<proteinExistence type="inferred from homology"/>
<dbReference type="SUPFAM" id="SSF55681">
    <property type="entry name" value="Class II aaRS and biotin synthetases"/>
    <property type="match status" value="1"/>
</dbReference>
<evidence type="ECO:0000256" key="3">
    <source>
        <dbReference type="ARBA" id="ARBA00011738"/>
    </source>
</evidence>
<keyword evidence="8 13" id="KW-0067">ATP-binding</keyword>
<dbReference type="GO" id="GO:0000049">
    <property type="term" value="F:tRNA binding"/>
    <property type="evidence" value="ECO:0007669"/>
    <property type="project" value="TreeGrafter"/>
</dbReference>
<evidence type="ECO:0000256" key="5">
    <source>
        <dbReference type="ARBA" id="ARBA00022598"/>
    </source>
</evidence>
<dbReference type="InterPro" id="IPR034762">
    <property type="entry name" value="Lys-tRNA-ligase_II_bac/euk"/>
</dbReference>
<dbReference type="GO" id="GO:0140096">
    <property type="term" value="F:catalytic activity, acting on a protein"/>
    <property type="evidence" value="ECO:0007669"/>
    <property type="project" value="UniProtKB-ARBA"/>
</dbReference>
<feature type="domain" description="Aminoacyl-transfer RNA synthetases class-II family profile" evidence="15">
    <location>
        <begin position="166"/>
        <end position="484"/>
    </location>
</feature>
<keyword evidence="9 13" id="KW-0460">Magnesium</keyword>
<dbReference type="Pfam" id="PF00152">
    <property type="entry name" value="tRNA-synt_2"/>
    <property type="match status" value="1"/>
</dbReference>
<dbReference type="HAMAP" id="MF_00252">
    <property type="entry name" value="Lys_tRNA_synth_class2"/>
    <property type="match status" value="1"/>
</dbReference>
<dbReference type="FunFam" id="3.30.930.10:FF:000001">
    <property type="entry name" value="Lysine--tRNA ligase"/>
    <property type="match status" value="1"/>
</dbReference>
<dbReference type="FunFam" id="2.40.50.140:FF:000024">
    <property type="entry name" value="Lysine--tRNA ligase"/>
    <property type="match status" value="1"/>
</dbReference>
<reference evidence="16 17" key="1">
    <citation type="submission" date="2016-09" db="EMBL/GenBank/DDBJ databases">
        <title>Complete genome of Desulfosporosinus sp. OL.</title>
        <authorList>
            <person name="Mardanov A."/>
            <person name="Beletsky A."/>
            <person name="Panova A."/>
            <person name="Karnachuk O."/>
            <person name="Ravin N."/>
        </authorList>
    </citation>
    <scope>NUCLEOTIDE SEQUENCE [LARGE SCALE GENOMIC DNA]</scope>
    <source>
        <strain evidence="16 17">OL</strain>
    </source>
</reference>
<dbReference type="GO" id="GO:0006430">
    <property type="term" value="P:lysyl-tRNA aminoacylation"/>
    <property type="evidence" value="ECO:0007669"/>
    <property type="project" value="UniProtKB-UniRule"/>
</dbReference>
<evidence type="ECO:0000256" key="6">
    <source>
        <dbReference type="ARBA" id="ARBA00022723"/>
    </source>
</evidence>
<evidence type="ECO:0000256" key="10">
    <source>
        <dbReference type="ARBA" id="ARBA00022917"/>
    </source>
</evidence>
<dbReference type="PANTHER" id="PTHR42918:SF15">
    <property type="entry name" value="LYSINE--TRNA LIGASE, CHLOROPLASTIC_MITOCHONDRIAL"/>
    <property type="match status" value="1"/>
</dbReference>
<dbReference type="PANTHER" id="PTHR42918">
    <property type="entry name" value="LYSYL-TRNA SYNTHETASE"/>
    <property type="match status" value="1"/>
</dbReference>
<dbReference type="Proteomes" id="UP000186102">
    <property type="component" value="Unassembled WGS sequence"/>
</dbReference>
<dbReference type="EMBL" id="MLBF01000046">
    <property type="protein sequence ID" value="OLN28143.1"/>
    <property type="molecule type" value="Genomic_DNA"/>
</dbReference>
<evidence type="ECO:0000256" key="14">
    <source>
        <dbReference type="RuleBase" id="RU000336"/>
    </source>
</evidence>
<dbReference type="GO" id="GO:0005524">
    <property type="term" value="F:ATP binding"/>
    <property type="evidence" value="ECO:0007669"/>
    <property type="project" value="UniProtKB-UniRule"/>
</dbReference>
<evidence type="ECO:0000256" key="13">
    <source>
        <dbReference type="HAMAP-Rule" id="MF_00252"/>
    </source>
</evidence>
<evidence type="ECO:0000256" key="1">
    <source>
        <dbReference type="ARBA" id="ARBA00004496"/>
    </source>
</evidence>
<dbReference type="Gene3D" id="2.40.50.140">
    <property type="entry name" value="Nucleic acid-binding proteins"/>
    <property type="match status" value="1"/>
</dbReference>
<organism evidence="16 17">
    <name type="scientific">Desulfosporosinus metallidurans</name>
    <dbReference type="NCBI Taxonomy" id="1888891"/>
    <lineage>
        <taxon>Bacteria</taxon>
        <taxon>Bacillati</taxon>
        <taxon>Bacillota</taxon>
        <taxon>Clostridia</taxon>
        <taxon>Eubacteriales</taxon>
        <taxon>Desulfitobacteriaceae</taxon>
        <taxon>Desulfosporosinus</taxon>
    </lineage>
</organism>
<feature type="binding site" evidence="13">
    <location>
        <position position="396"/>
    </location>
    <ligand>
        <name>Mg(2+)</name>
        <dbReference type="ChEBI" id="CHEBI:18420"/>
        <label>1</label>
    </ligand>
</feature>
<comment type="subcellular location">
    <subcellularLocation>
        <location evidence="1 13">Cytoplasm</location>
    </subcellularLocation>
</comment>
<evidence type="ECO:0000256" key="12">
    <source>
        <dbReference type="ARBA" id="ARBA00048573"/>
    </source>
</evidence>
<dbReference type="CDD" id="cd04322">
    <property type="entry name" value="LysRS_N"/>
    <property type="match status" value="1"/>
</dbReference>
<evidence type="ECO:0000313" key="17">
    <source>
        <dbReference type="Proteomes" id="UP000186102"/>
    </source>
</evidence>
<gene>
    <name evidence="13" type="primary">lysS</name>
    <name evidence="16" type="ORF">DSOL_4174</name>
</gene>
<evidence type="ECO:0000256" key="8">
    <source>
        <dbReference type="ARBA" id="ARBA00022840"/>
    </source>
</evidence>
<dbReference type="GO" id="GO:0000287">
    <property type="term" value="F:magnesium ion binding"/>
    <property type="evidence" value="ECO:0007669"/>
    <property type="project" value="UniProtKB-UniRule"/>
</dbReference>
<dbReference type="PRINTS" id="PR00982">
    <property type="entry name" value="TRNASYNTHLYS"/>
</dbReference>
<dbReference type="OrthoDB" id="9801152at2"/>
<comment type="similarity">
    <text evidence="2 13">Belongs to the class-II aminoacyl-tRNA synthetase family.</text>
</comment>
<dbReference type="STRING" id="1888891.DSOL_4174"/>
<comment type="catalytic activity">
    <reaction evidence="12 13 14">
        <text>tRNA(Lys) + L-lysine + ATP = L-lysyl-tRNA(Lys) + AMP + diphosphate</text>
        <dbReference type="Rhea" id="RHEA:20792"/>
        <dbReference type="Rhea" id="RHEA-COMP:9696"/>
        <dbReference type="Rhea" id="RHEA-COMP:9697"/>
        <dbReference type="ChEBI" id="CHEBI:30616"/>
        <dbReference type="ChEBI" id="CHEBI:32551"/>
        <dbReference type="ChEBI" id="CHEBI:33019"/>
        <dbReference type="ChEBI" id="CHEBI:78442"/>
        <dbReference type="ChEBI" id="CHEBI:78529"/>
        <dbReference type="ChEBI" id="CHEBI:456215"/>
        <dbReference type="EC" id="6.1.1.6"/>
    </reaction>
</comment>
<evidence type="ECO:0000313" key="16">
    <source>
        <dbReference type="EMBL" id="OLN28143.1"/>
    </source>
</evidence>
<evidence type="ECO:0000259" key="15">
    <source>
        <dbReference type="PROSITE" id="PS50862"/>
    </source>
</evidence>
<dbReference type="Gene3D" id="3.30.930.10">
    <property type="entry name" value="Bira Bifunctional Protein, Domain 2"/>
    <property type="match status" value="1"/>
</dbReference>